<reference evidence="1" key="1">
    <citation type="submission" date="2023-04" db="EMBL/GenBank/DDBJ databases">
        <title>Chromosome-level genome of Chaenocephalus aceratus.</title>
        <authorList>
            <person name="Park H."/>
        </authorList>
    </citation>
    <scope>NUCLEOTIDE SEQUENCE</scope>
    <source>
        <strain evidence="1">DE</strain>
        <tissue evidence="1">Muscle</tissue>
    </source>
</reference>
<comment type="caution">
    <text evidence="1">The sequence shown here is derived from an EMBL/GenBank/DDBJ whole genome shotgun (WGS) entry which is preliminary data.</text>
</comment>
<keyword evidence="2" id="KW-1185">Reference proteome</keyword>
<dbReference type="Proteomes" id="UP001228049">
    <property type="component" value="Unassembled WGS sequence"/>
</dbReference>
<accession>A0AAD9F4A1</accession>
<dbReference type="AlphaFoldDB" id="A0AAD9F4A1"/>
<protein>
    <submittedName>
        <fullName evidence="1">Dipeptidyl peptidase 8</fullName>
    </submittedName>
</protein>
<organism evidence="1 2">
    <name type="scientific">Dissostichus eleginoides</name>
    <name type="common">Patagonian toothfish</name>
    <name type="synonym">Dissostichus amissus</name>
    <dbReference type="NCBI Taxonomy" id="100907"/>
    <lineage>
        <taxon>Eukaryota</taxon>
        <taxon>Metazoa</taxon>
        <taxon>Chordata</taxon>
        <taxon>Craniata</taxon>
        <taxon>Vertebrata</taxon>
        <taxon>Euteleostomi</taxon>
        <taxon>Actinopterygii</taxon>
        <taxon>Neopterygii</taxon>
        <taxon>Teleostei</taxon>
        <taxon>Neoteleostei</taxon>
        <taxon>Acanthomorphata</taxon>
        <taxon>Eupercaria</taxon>
        <taxon>Perciformes</taxon>
        <taxon>Notothenioidei</taxon>
        <taxon>Nototheniidae</taxon>
        <taxon>Dissostichus</taxon>
    </lineage>
</organism>
<sequence length="95" mass="10043">SNFIGTLGVPYNEAYIGFVSPHLASKTTTTGGGRGRVKDGDHGSICRLRAQRQSSASLLSQTRAPVARGGLPPATCPLQEEACLHSVDWERPALP</sequence>
<evidence type="ECO:0000313" key="1">
    <source>
        <dbReference type="EMBL" id="KAK1885215.1"/>
    </source>
</evidence>
<feature type="non-terminal residue" evidence="1">
    <location>
        <position position="95"/>
    </location>
</feature>
<proteinExistence type="predicted"/>
<dbReference type="EMBL" id="JASDAP010000021">
    <property type="protein sequence ID" value="KAK1885215.1"/>
    <property type="molecule type" value="Genomic_DNA"/>
</dbReference>
<feature type="non-terminal residue" evidence="1">
    <location>
        <position position="1"/>
    </location>
</feature>
<gene>
    <name evidence="1" type="ORF">KUDE01_031410</name>
</gene>
<evidence type="ECO:0000313" key="2">
    <source>
        <dbReference type="Proteomes" id="UP001228049"/>
    </source>
</evidence>
<name>A0AAD9F4A1_DISEL</name>